<dbReference type="Proteomes" id="UP000324832">
    <property type="component" value="Unassembled WGS sequence"/>
</dbReference>
<evidence type="ECO:0000313" key="2">
    <source>
        <dbReference type="EMBL" id="VVC87768.1"/>
    </source>
</evidence>
<name>A0A5E4PS81_9NEOP</name>
<organism evidence="2 3">
    <name type="scientific">Leptidea sinapis</name>
    <dbReference type="NCBI Taxonomy" id="189913"/>
    <lineage>
        <taxon>Eukaryota</taxon>
        <taxon>Metazoa</taxon>
        <taxon>Ecdysozoa</taxon>
        <taxon>Arthropoda</taxon>
        <taxon>Hexapoda</taxon>
        <taxon>Insecta</taxon>
        <taxon>Pterygota</taxon>
        <taxon>Neoptera</taxon>
        <taxon>Endopterygota</taxon>
        <taxon>Lepidoptera</taxon>
        <taxon>Glossata</taxon>
        <taxon>Ditrysia</taxon>
        <taxon>Papilionoidea</taxon>
        <taxon>Pieridae</taxon>
        <taxon>Dismorphiinae</taxon>
        <taxon>Leptidea</taxon>
    </lineage>
</organism>
<sequence>MHSATTLRKFANAAPSAPESTNAIRSNSHVSLQNEIPDVLLATAVIKVQTSKGSYIYLRVLLDQGSQASLITENAAQRLGLPRFKCQEAEFNLIKRVETAMDKQHKSCNQHINALEREMKERATALQYGIKMSDFILSSVIANGVLSSLKSIQETLTTYYPASHQRDPPENGTTAGRDVLLALSSEVRSQLHRRWSPTPCLPQMPPQNASPTASFAAVASSPGSQPPLPLKSRGSHDQGDADLHVMSYQQVSTPVYRQAHLRCHHRMHPQLRVSPQLYRLPATK</sequence>
<dbReference type="EMBL" id="FZQP02000186">
    <property type="protein sequence ID" value="VVC87768.1"/>
    <property type="molecule type" value="Genomic_DNA"/>
</dbReference>
<evidence type="ECO:0000313" key="3">
    <source>
        <dbReference type="Proteomes" id="UP000324832"/>
    </source>
</evidence>
<evidence type="ECO:0008006" key="4">
    <source>
        <dbReference type="Google" id="ProtNLM"/>
    </source>
</evidence>
<feature type="region of interest" description="Disordered" evidence="1">
    <location>
        <begin position="194"/>
        <end position="240"/>
    </location>
</feature>
<accession>A0A5E4PS81</accession>
<gene>
    <name evidence="2" type="ORF">LSINAPIS_LOCUS1295</name>
</gene>
<evidence type="ECO:0000256" key="1">
    <source>
        <dbReference type="SAM" id="MobiDB-lite"/>
    </source>
</evidence>
<proteinExistence type="predicted"/>
<keyword evidence="3" id="KW-1185">Reference proteome</keyword>
<feature type="region of interest" description="Disordered" evidence="1">
    <location>
        <begin position="1"/>
        <end position="22"/>
    </location>
</feature>
<protein>
    <recommendedName>
        <fullName evidence="4">Peptidase aspartic putative domain-containing protein</fullName>
    </recommendedName>
</protein>
<dbReference type="AlphaFoldDB" id="A0A5E4PS81"/>
<reference evidence="2 3" key="1">
    <citation type="submission" date="2017-07" db="EMBL/GenBank/DDBJ databases">
        <authorList>
            <person name="Talla V."/>
            <person name="Backstrom N."/>
        </authorList>
    </citation>
    <scope>NUCLEOTIDE SEQUENCE [LARGE SCALE GENOMIC DNA]</scope>
</reference>